<sequence>MRLKKLVDYLILFAILGSVLGMTVYTSTVAWVAASLLLVVFITDLDWIEEYGKQ</sequence>
<proteinExistence type="predicted"/>
<evidence type="ECO:0000313" key="2">
    <source>
        <dbReference type="EMBL" id="ASZ74853.1"/>
    </source>
</evidence>
<organism evidence="2 3">
    <name type="scientific">Rhodococcus phage Trina</name>
    <dbReference type="NCBI Taxonomy" id="2027905"/>
    <lineage>
        <taxon>Viruses</taxon>
        <taxon>Duplodnaviria</taxon>
        <taxon>Heunggongvirae</taxon>
        <taxon>Uroviricota</taxon>
        <taxon>Caudoviricetes</taxon>
        <taxon>Trinavirus</taxon>
        <taxon>Trinavirus trina</taxon>
    </lineage>
</organism>
<protein>
    <submittedName>
        <fullName evidence="2">Uncharacterized protein</fullName>
    </submittedName>
</protein>
<keyword evidence="1" id="KW-0472">Membrane</keyword>
<evidence type="ECO:0000313" key="3">
    <source>
        <dbReference type="Proteomes" id="UP000231419"/>
    </source>
</evidence>
<dbReference type="Proteomes" id="UP000231419">
    <property type="component" value="Segment"/>
</dbReference>
<accession>A0A2D0ZWI9</accession>
<keyword evidence="3" id="KW-1185">Reference proteome</keyword>
<keyword evidence="1" id="KW-0812">Transmembrane</keyword>
<dbReference type="EMBL" id="MF668286">
    <property type="protein sequence ID" value="ASZ74853.1"/>
    <property type="molecule type" value="Genomic_DNA"/>
</dbReference>
<name>A0A2D0ZWI9_9CAUD</name>
<keyword evidence="1" id="KW-1133">Transmembrane helix</keyword>
<reference evidence="3" key="1">
    <citation type="submission" date="2017-08" db="EMBL/GenBank/DDBJ databases">
        <authorList>
            <person name="de Groot N.N."/>
        </authorList>
    </citation>
    <scope>NUCLEOTIDE SEQUENCE [LARGE SCALE GENOMIC DNA]</scope>
</reference>
<gene>
    <name evidence="2" type="ORF">SEA_TRINA_36</name>
</gene>
<evidence type="ECO:0000256" key="1">
    <source>
        <dbReference type="SAM" id="Phobius"/>
    </source>
</evidence>
<feature type="transmembrane region" description="Helical" evidence="1">
    <location>
        <begin position="7"/>
        <end position="25"/>
    </location>
</feature>